<feature type="compositionally biased region" description="Low complexity" evidence="2">
    <location>
        <begin position="938"/>
        <end position="947"/>
    </location>
</feature>
<dbReference type="eggNOG" id="ENOG502SE1M">
    <property type="taxonomic scope" value="Eukaryota"/>
</dbReference>
<dbReference type="FunCoup" id="B4MAB1">
    <property type="interactions" value="193"/>
</dbReference>
<dbReference type="PANTHER" id="PTHR13037">
    <property type="entry name" value="FORMIN"/>
    <property type="match status" value="1"/>
</dbReference>
<name>B4MAB1_DROVI</name>
<accession>B4MAB1</accession>
<keyword evidence="4" id="KW-1185">Reference proteome</keyword>
<feature type="compositionally biased region" description="Low complexity" evidence="2">
    <location>
        <begin position="1031"/>
        <end position="1043"/>
    </location>
</feature>
<dbReference type="EMBL" id="CH940655">
    <property type="protein sequence ID" value="EDW66170.2"/>
    <property type="molecule type" value="Genomic_DNA"/>
</dbReference>
<feature type="compositionally biased region" description="Pro residues" evidence="2">
    <location>
        <begin position="407"/>
        <end position="420"/>
    </location>
</feature>
<feature type="region of interest" description="Disordered" evidence="2">
    <location>
        <begin position="774"/>
        <end position="796"/>
    </location>
</feature>
<feature type="compositionally biased region" description="Acidic residues" evidence="2">
    <location>
        <begin position="1013"/>
        <end position="1022"/>
    </location>
</feature>
<dbReference type="Proteomes" id="UP000008792">
    <property type="component" value="Unassembled WGS sequence"/>
</dbReference>
<feature type="compositionally biased region" description="Pro residues" evidence="2">
    <location>
        <begin position="1172"/>
        <end position="1184"/>
    </location>
</feature>
<sequence length="1255" mass="134018">QLLDLEMTAAPPTGNGHDGRKLTKKKQLQQQHFVPAATTTKETAMETEATTTSSTTSSTSTSSTSSSSGGGLESSQAAALLPVPNGYLGPIFMGEKTFSVVHPLKKPQATTGTNHQQEQQQQQHEDSIELQLRQGRIVEILAPTALLESNVESSSTRPGPSTTTTTTMLPAAVPQTQSVLSTTVFQVPELQQSSTTRLPMPAAEISVAPAPPRTESKISDIQIEVYDSTVDSIVASTNFRDNRGYYPLPLEQTLGTARPPSSPVAQERFTQYVIDRADVSTQPAAGAVMGVGMDKPEPAAIEIHINVSEAFGNESEDLEFSYRQPAASETKANKPNDEILVVEIIDNSAGDNSTENTFSDGMEHMNLNPMFGYPYRSDAPPSPAVRPPHDSADELFMADTKSVEGLPRPPPPPPPPPPRKPNIDRDSDTIFYISNTEVKVGESLPTVSSAVNEQQQRKLQFENQFFPASYVLDQQQQQQLQRSSAATPRYEEDILLSPQQHTADALKILRSPSSSSSGGGGGDGAPPLDVTYVGESVIEVEQQSLASTMASHGSSQQPDIVIQPAVLPDLAIGVPVIGELPPQIELKEIDYMPGELVGAGRNIYENDIESNGLGLGNDPDVIESSIQYGGDLIDDGAGGGFDGVEGSYPFESPAHRLQQQDAQGSRRHPFGHGFSHLHREQLPAAELLNATLQQHNESLRGYADSSGASAMAPLQHGERMGNATALSEDPLADYDGFLNLFAVSMGLIIVILPAALLTSMYCAVRYLLNKNATSSAAGDDSEQGQDSKNESSSCSVASFSSPISQLSIQHVSLNPNPYSNPEPNPNPDSSRNPDLIRSMSLALASGVQRIEFQFEARPDIQTPTSTGAATPTLASAAFAFSGSVTKMTLKDNHLIVVTEERHDISRNARETKMHTDKDGVFVVEVARGIDSKQPPDSPAAGAGPGADITELPFDTNTKQTAALVERSLPPSHEQVQIHAPPSDFANPSLPVAVGAGVGTVGLQLIEEEQLLPEEEPAGDEEPQPMPSLTGLSQSDLSSSSSSDSNKRYSYGNQELYVIEQPGYAQDSPHLLSAQLIAGQETTDNDQEPQSQLEEPPVPAPAAFGNAPELSEALEEAEAGQESMPAETPQEQTREEPENGYDSLMSLPAPPSTEEIKELNDFTLNESNQLDSLPPPPPPPPPPPLNEASNGEEQQQEQQQEQEEEREQEQKTEPILKLANGKIIATNAPPTTTTPAAAANGGGQEPSTLTPPASPP</sequence>
<feature type="region of interest" description="Disordered" evidence="2">
    <location>
        <begin position="1"/>
        <end position="73"/>
    </location>
</feature>
<proteinExistence type="predicted"/>
<dbReference type="InParanoid" id="B4MAB1"/>
<feature type="compositionally biased region" description="Low complexity" evidence="2">
    <location>
        <begin position="1224"/>
        <end position="1238"/>
    </location>
</feature>
<feature type="compositionally biased region" description="Polar residues" evidence="2">
    <location>
        <begin position="1161"/>
        <end position="1170"/>
    </location>
</feature>
<feature type="compositionally biased region" description="Low complexity" evidence="2">
    <location>
        <begin position="28"/>
        <end position="73"/>
    </location>
</feature>
<feature type="region of interest" description="Disordered" evidence="2">
    <location>
        <begin position="930"/>
        <end position="952"/>
    </location>
</feature>
<dbReference type="STRING" id="7244.B4MAB1"/>
<feature type="region of interest" description="Disordered" evidence="2">
    <location>
        <begin position="107"/>
        <end position="126"/>
    </location>
</feature>
<feature type="region of interest" description="Disordered" evidence="2">
    <location>
        <begin position="1068"/>
        <end position="1255"/>
    </location>
</feature>
<feature type="region of interest" description="Disordered" evidence="2">
    <location>
        <begin position="811"/>
        <end position="834"/>
    </location>
</feature>
<feature type="non-terminal residue" evidence="3">
    <location>
        <position position="1255"/>
    </location>
</feature>
<dbReference type="HOGENOM" id="CLU_422909_0_0_1"/>
<feature type="non-terminal residue" evidence="3">
    <location>
        <position position="1"/>
    </location>
</feature>
<protein>
    <submittedName>
        <fullName evidence="3">Uncharacterized protein</fullName>
    </submittedName>
</protein>
<evidence type="ECO:0000313" key="4">
    <source>
        <dbReference type="Proteomes" id="UP000008792"/>
    </source>
</evidence>
<evidence type="ECO:0000256" key="1">
    <source>
        <dbReference type="ARBA" id="ARBA00022581"/>
    </source>
</evidence>
<gene>
    <name evidence="3" type="primary">Dvir\GJ15875</name>
    <name evidence="3" type="ORF">Dvir_GJ15875</name>
</gene>
<feature type="region of interest" description="Disordered" evidence="2">
    <location>
        <begin position="1013"/>
        <end position="1048"/>
    </location>
</feature>
<evidence type="ECO:0000313" key="3">
    <source>
        <dbReference type="EMBL" id="EDW66170.2"/>
    </source>
</evidence>
<dbReference type="AlphaFoldDB" id="B4MAB1"/>
<keyword evidence="1" id="KW-0945">Host-virus interaction</keyword>
<dbReference type="OrthoDB" id="8034296at2759"/>
<dbReference type="PANTHER" id="PTHR13037:SF24">
    <property type="entry name" value="POLYCOMB PROTEIN PCL-RELATED"/>
    <property type="match status" value="1"/>
</dbReference>
<reference evidence="3 4" key="1">
    <citation type="journal article" date="2007" name="Nature">
        <title>Evolution of genes and genomes on the Drosophila phylogeny.</title>
        <authorList>
            <consortium name="Drosophila 12 Genomes Consortium"/>
            <person name="Clark A.G."/>
            <person name="Eisen M.B."/>
            <person name="Smith D.R."/>
            <person name="Bergman C.M."/>
            <person name="Oliver B."/>
            <person name="Markow T.A."/>
            <person name="Kaufman T.C."/>
            <person name="Kellis M."/>
            <person name="Gelbart W."/>
            <person name="Iyer V.N."/>
            <person name="Pollard D.A."/>
            <person name="Sackton T.B."/>
            <person name="Larracuente A.M."/>
            <person name="Singh N.D."/>
            <person name="Abad J.P."/>
            <person name="Abt D.N."/>
            <person name="Adryan B."/>
            <person name="Aguade M."/>
            <person name="Akashi H."/>
            <person name="Anderson W.W."/>
            <person name="Aquadro C.F."/>
            <person name="Ardell D.H."/>
            <person name="Arguello R."/>
            <person name="Artieri C.G."/>
            <person name="Barbash D.A."/>
            <person name="Barker D."/>
            <person name="Barsanti P."/>
            <person name="Batterham P."/>
            <person name="Batzoglou S."/>
            <person name="Begun D."/>
            <person name="Bhutkar A."/>
            <person name="Blanco E."/>
            <person name="Bosak S.A."/>
            <person name="Bradley R.K."/>
            <person name="Brand A.D."/>
            <person name="Brent M.R."/>
            <person name="Brooks A.N."/>
            <person name="Brown R.H."/>
            <person name="Butlin R.K."/>
            <person name="Caggese C."/>
            <person name="Calvi B.R."/>
            <person name="Bernardo de Carvalho A."/>
            <person name="Caspi A."/>
            <person name="Castrezana S."/>
            <person name="Celniker S.E."/>
            <person name="Chang J.L."/>
            <person name="Chapple C."/>
            <person name="Chatterji S."/>
            <person name="Chinwalla A."/>
            <person name="Civetta A."/>
            <person name="Clifton S.W."/>
            <person name="Comeron J.M."/>
            <person name="Costello J.C."/>
            <person name="Coyne J.A."/>
            <person name="Daub J."/>
            <person name="David R.G."/>
            <person name="Delcher A.L."/>
            <person name="Delehaunty K."/>
            <person name="Do C.B."/>
            <person name="Ebling H."/>
            <person name="Edwards K."/>
            <person name="Eickbush T."/>
            <person name="Evans J.D."/>
            <person name="Filipski A."/>
            <person name="Findeiss S."/>
            <person name="Freyhult E."/>
            <person name="Fulton L."/>
            <person name="Fulton R."/>
            <person name="Garcia A.C."/>
            <person name="Gardiner A."/>
            <person name="Garfield D.A."/>
            <person name="Garvin B.E."/>
            <person name="Gibson G."/>
            <person name="Gilbert D."/>
            <person name="Gnerre S."/>
            <person name="Godfrey J."/>
            <person name="Good R."/>
            <person name="Gotea V."/>
            <person name="Gravely B."/>
            <person name="Greenberg A.J."/>
            <person name="Griffiths-Jones S."/>
            <person name="Gross S."/>
            <person name="Guigo R."/>
            <person name="Gustafson E.A."/>
            <person name="Haerty W."/>
            <person name="Hahn M.W."/>
            <person name="Halligan D.L."/>
            <person name="Halpern A.L."/>
            <person name="Halter G.M."/>
            <person name="Han M.V."/>
            <person name="Heger A."/>
            <person name="Hillier L."/>
            <person name="Hinrichs A.S."/>
            <person name="Holmes I."/>
            <person name="Hoskins R.A."/>
            <person name="Hubisz M.J."/>
            <person name="Hultmark D."/>
            <person name="Huntley M.A."/>
            <person name="Jaffe D.B."/>
            <person name="Jagadeeshan S."/>
            <person name="Jeck W.R."/>
            <person name="Johnson J."/>
            <person name="Jones C.D."/>
            <person name="Jordan W.C."/>
            <person name="Karpen G.H."/>
            <person name="Kataoka E."/>
            <person name="Keightley P.D."/>
            <person name="Kheradpour P."/>
            <person name="Kirkness E.F."/>
            <person name="Koerich L.B."/>
            <person name="Kristiansen K."/>
            <person name="Kudrna D."/>
            <person name="Kulathinal R.J."/>
            <person name="Kumar S."/>
            <person name="Kwok R."/>
            <person name="Lander E."/>
            <person name="Langley C.H."/>
            <person name="Lapoint R."/>
            <person name="Lazzaro B.P."/>
            <person name="Lee S.J."/>
            <person name="Levesque L."/>
            <person name="Li R."/>
            <person name="Lin C.F."/>
            <person name="Lin M.F."/>
            <person name="Lindblad-Toh K."/>
            <person name="Llopart A."/>
            <person name="Long M."/>
            <person name="Low L."/>
            <person name="Lozovsky E."/>
            <person name="Lu J."/>
            <person name="Luo M."/>
            <person name="Machado C.A."/>
            <person name="Makalowski W."/>
            <person name="Marzo M."/>
            <person name="Matsuda M."/>
            <person name="Matzkin L."/>
            <person name="McAllister B."/>
            <person name="McBride C.S."/>
            <person name="McKernan B."/>
            <person name="McKernan K."/>
            <person name="Mendez-Lago M."/>
            <person name="Minx P."/>
            <person name="Mollenhauer M.U."/>
            <person name="Montooth K."/>
            <person name="Mount S.M."/>
            <person name="Mu X."/>
            <person name="Myers E."/>
            <person name="Negre B."/>
            <person name="Newfeld S."/>
            <person name="Nielsen R."/>
            <person name="Noor M.A."/>
            <person name="O'Grady P."/>
            <person name="Pachter L."/>
            <person name="Papaceit M."/>
            <person name="Parisi M.J."/>
            <person name="Parisi M."/>
            <person name="Parts L."/>
            <person name="Pedersen J.S."/>
            <person name="Pesole G."/>
            <person name="Phillippy A.M."/>
            <person name="Ponting C.P."/>
            <person name="Pop M."/>
            <person name="Porcelli D."/>
            <person name="Powell J.R."/>
            <person name="Prohaska S."/>
            <person name="Pruitt K."/>
            <person name="Puig M."/>
            <person name="Quesneville H."/>
            <person name="Ram K.R."/>
            <person name="Rand D."/>
            <person name="Rasmussen M.D."/>
            <person name="Reed L.K."/>
            <person name="Reenan R."/>
            <person name="Reily A."/>
            <person name="Remington K.A."/>
            <person name="Rieger T.T."/>
            <person name="Ritchie M.G."/>
            <person name="Robin C."/>
            <person name="Rogers Y.H."/>
            <person name="Rohde C."/>
            <person name="Rozas J."/>
            <person name="Rubenfield M.J."/>
            <person name="Ruiz A."/>
            <person name="Russo S."/>
            <person name="Salzberg S.L."/>
            <person name="Sanchez-Gracia A."/>
            <person name="Saranga D.J."/>
            <person name="Sato H."/>
            <person name="Schaeffer S.W."/>
            <person name="Schatz M.C."/>
            <person name="Schlenke T."/>
            <person name="Schwartz R."/>
            <person name="Segarra C."/>
            <person name="Singh R.S."/>
            <person name="Sirot L."/>
            <person name="Sirota M."/>
            <person name="Sisneros N.B."/>
            <person name="Smith C.D."/>
            <person name="Smith T.F."/>
            <person name="Spieth J."/>
            <person name="Stage D.E."/>
            <person name="Stark A."/>
            <person name="Stephan W."/>
            <person name="Strausberg R.L."/>
            <person name="Strempel S."/>
            <person name="Sturgill D."/>
            <person name="Sutton G."/>
            <person name="Sutton G.G."/>
            <person name="Tao W."/>
            <person name="Teichmann S."/>
            <person name="Tobari Y.N."/>
            <person name="Tomimura Y."/>
            <person name="Tsolas J.M."/>
            <person name="Valente V.L."/>
            <person name="Venter E."/>
            <person name="Venter J.C."/>
            <person name="Vicario S."/>
            <person name="Vieira F.G."/>
            <person name="Vilella A.J."/>
            <person name="Villasante A."/>
            <person name="Walenz B."/>
            <person name="Wang J."/>
            <person name="Wasserman M."/>
            <person name="Watts T."/>
            <person name="Wilson D."/>
            <person name="Wilson R.K."/>
            <person name="Wing R.A."/>
            <person name="Wolfner M.F."/>
            <person name="Wong A."/>
            <person name="Wong G.K."/>
            <person name="Wu C.I."/>
            <person name="Wu G."/>
            <person name="Yamamoto D."/>
            <person name="Yang H.P."/>
            <person name="Yang S.P."/>
            <person name="Yorke J.A."/>
            <person name="Yoshida K."/>
            <person name="Zdobnov E."/>
            <person name="Zhang P."/>
            <person name="Zhang Y."/>
            <person name="Zimin A.V."/>
            <person name="Baldwin J."/>
            <person name="Abdouelleil A."/>
            <person name="Abdulkadir J."/>
            <person name="Abebe A."/>
            <person name="Abera B."/>
            <person name="Abreu J."/>
            <person name="Acer S.C."/>
            <person name="Aftuck L."/>
            <person name="Alexander A."/>
            <person name="An P."/>
            <person name="Anderson E."/>
            <person name="Anderson S."/>
            <person name="Arachi H."/>
            <person name="Azer M."/>
            <person name="Bachantsang P."/>
            <person name="Barry A."/>
            <person name="Bayul T."/>
            <person name="Berlin A."/>
            <person name="Bessette D."/>
            <person name="Bloom T."/>
            <person name="Blye J."/>
            <person name="Boguslavskiy L."/>
            <person name="Bonnet C."/>
            <person name="Boukhgalter B."/>
            <person name="Bourzgui I."/>
            <person name="Brown A."/>
            <person name="Cahill P."/>
            <person name="Channer S."/>
            <person name="Cheshatsang Y."/>
            <person name="Chuda L."/>
            <person name="Citroen M."/>
            <person name="Collymore A."/>
            <person name="Cooke P."/>
            <person name="Costello M."/>
            <person name="D'Aco K."/>
            <person name="Daza R."/>
            <person name="De Haan G."/>
            <person name="DeGray S."/>
            <person name="DeMaso C."/>
            <person name="Dhargay N."/>
            <person name="Dooley K."/>
            <person name="Dooley E."/>
            <person name="Doricent M."/>
            <person name="Dorje P."/>
            <person name="Dorjee K."/>
            <person name="Dupes A."/>
            <person name="Elong R."/>
            <person name="Falk J."/>
            <person name="Farina A."/>
            <person name="Faro S."/>
            <person name="Ferguson D."/>
            <person name="Fisher S."/>
            <person name="Foley C.D."/>
            <person name="Franke A."/>
            <person name="Friedrich D."/>
            <person name="Gadbois L."/>
            <person name="Gearin G."/>
            <person name="Gearin C.R."/>
            <person name="Giannoukos G."/>
            <person name="Goode T."/>
            <person name="Graham J."/>
            <person name="Grandbois E."/>
            <person name="Grewal S."/>
            <person name="Gyaltsen K."/>
            <person name="Hafez N."/>
            <person name="Hagos B."/>
            <person name="Hall J."/>
            <person name="Henson C."/>
            <person name="Hollinger A."/>
            <person name="Honan T."/>
            <person name="Huard M.D."/>
            <person name="Hughes L."/>
            <person name="Hurhula B."/>
            <person name="Husby M.E."/>
            <person name="Kamat A."/>
            <person name="Kanga B."/>
            <person name="Kashin S."/>
            <person name="Khazanovich D."/>
            <person name="Kisner P."/>
            <person name="Lance K."/>
            <person name="Lara M."/>
            <person name="Lee W."/>
            <person name="Lennon N."/>
            <person name="Letendre F."/>
            <person name="LeVine R."/>
            <person name="Lipovsky A."/>
            <person name="Liu X."/>
            <person name="Liu J."/>
            <person name="Liu S."/>
            <person name="Lokyitsang T."/>
            <person name="Lokyitsang Y."/>
            <person name="Lubonja R."/>
            <person name="Lui A."/>
            <person name="MacDonald P."/>
            <person name="Magnisalis V."/>
            <person name="Maru K."/>
            <person name="Matthews C."/>
            <person name="McCusker W."/>
            <person name="McDonough S."/>
            <person name="Mehta T."/>
            <person name="Meldrim J."/>
            <person name="Meneus L."/>
            <person name="Mihai O."/>
            <person name="Mihalev A."/>
            <person name="Mihova T."/>
            <person name="Mittelman R."/>
            <person name="Mlenga V."/>
            <person name="Montmayeur A."/>
            <person name="Mulrain L."/>
            <person name="Navidi A."/>
            <person name="Naylor J."/>
            <person name="Negash T."/>
            <person name="Nguyen T."/>
            <person name="Nguyen N."/>
            <person name="Nicol R."/>
            <person name="Norbu C."/>
            <person name="Norbu N."/>
            <person name="Novod N."/>
            <person name="O'Neill B."/>
            <person name="Osman S."/>
            <person name="Markiewicz E."/>
            <person name="Oyono O.L."/>
            <person name="Patti C."/>
            <person name="Phunkhang P."/>
            <person name="Pierre F."/>
            <person name="Priest M."/>
            <person name="Raghuraman S."/>
            <person name="Rege F."/>
            <person name="Reyes R."/>
            <person name="Rise C."/>
            <person name="Rogov P."/>
            <person name="Ross K."/>
            <person name="Ryan E."/>
            <person name="Settipalli S."/>
            <person name="Shea T."/>
            <person name="Sherpa N."/>
            <person name="Shi L."/>
            <person name="Shih D."/>
            <person name="Sparrow T."/>
            <person name="Spaulding J."/>
            <person name="Stalker J."/>
            <person name="Stange-Thomann N."/>
            <person name="Stavropoulos S."/>
            <person name="Stone C."/>
            <person name="Strader C."/>
            <person name="Tesfaye S."/>
            <person name="Thomson T."/>
            <person name="Thoulutsang Y."/>
            <person name="Thoulutsang D."/>
            <person name="Topham K."/>
            <person name="Topping I."/>
            <person name="Tsamla T."/>
            <person name="Vassiliev H."/>
            <person name="Vo A."/>
            <person name="Wangchuk T."/>
            <person name="Wangdi T."/>
            <person name="Weiand M."/>
            <person name="Wilkinson J."/>
            <person name="Wilson A."/>
            <person name="Yadav S."/>
            <person name="Young G."/>
            <person name="Yu Q."/>
            <person name="Zembek L."/>
            <person name="Zhong D."/>
            <person name="Zimmer A."/>
            <person name="Zwirko Z."/>
            <person name="Jaffe D.B."/>
            <person name="Alvarez P."/>
            <person name="Brockman W."/>
            <person name="Butler J."/>
            <person name="Chin C."/>
            <person name="Gnerre S."/>
            <person name="Grabherr M."/>
            <person name="Kleber M."/>
            <person name="Mauceli E."/>
            <person name="MacCallum I."/>
        </authorList>
    </citation>
    <scope>NUCLEOTIDE SEQUENCE [LARGE SCALE GENOMIC DNA]</scope>
    <source>
        <strain evidence="4">Tucson 15010-1051.87</strain>
    </source>
</reference>
<organism evidence="3 4">
    <name type="scientific">Drosophila virilis</name>
    <name type="common">Fruit fly</name>
    <dbReference type="NCBI Taxonomy" id="7244"/>
    <lineage>
        <taxon>Eukaryota</taxon>
        <taxon>Metazoa</taxon>
        <taxon>Ecdysozoa</taxon>
        <taxon>Arthropoda</taxon>
        <taxon>Hexapoda</taxon>
        <taxon>Insecta</taxon>
        <taxon>Pterygota</taxon>
        <taxon>Neoptera</taxon>
        <taxon>Endopterygota</taxon>
        <taxon>Diptera</taxon>
        <taxon>Brachycera</taxon>
        <taxon>Muscomorpha</taxon>
        <taxon>Ephydroidea</taxon>
        <taxon>Drosophilidae</taxon>
        <taxon>Drosophila</taxon>
    </lineage>
</organism>
<feature type="region of interest" description="Disordered" evidence="2">
    <location>
        <begin position="402"/>
        <end position="426"/>
    </location>
</feature>
<evidence type="ECO:0000256" key="2">
    <source>
        <dbReference type="SAM" id="MobiDB-lite"/>
    </source>
</evidence>
<feature type="compositionally biased region" description="Polar residues" evidence="2">
    <location>
        <begin position="1244"/>
        <end position="1255"/>
    </location>
</feature>